<organism evidence="5 6">
    <name type="scientific">Thermopolyspora flexuosa</name>
    <dbReference type="NCBI Taxonomy" id="103836"/>
    <lineage>
        <taxon>Bacteria</taxon>
        <taxon>Bacillati</taxon>
        <taxon>Actinomycetota</taxon>
        <taxon>Actinomycetes</taxon>
        <taxon>Streptosporangiales</taxon>
        <taxon>Streptosporangiaceae</taxon>
        <taxon>Thermopolyspora</taxon>
    </lineage>
</organism>
<dbReference type="Pfam" id="PF20256">
    <property type="entry name" value="MoCoBD_2"/>
    <property type="match status" value="1"/>
</dbReference>
<dbReference type="InterPro" id="IPR036856">
    <property type="entry name" value="Ald_Oxase/Xan_DH_a/b_sf"/>
</dbReference>
<protein>
    <submittedName>
        <fullName evidence="5">Xanthine dehydrogenase molybdenum binding subunit apoprotein</fullName>
    </submittedName>
</protein>
<dbReference type="OrthoDB" id="9758509at2"/>
<dbReference type="InterPro" id="IPR046867">
    <property type="entry name" value="AldOxase/xan_DH_MoCoBD2"/>
</dbReference>
<dbReference type="SUPFAM" id="SSF54665">
    <property type="entry name" value="CO dehydrogenase molybdoprotein N-domain-like"/>
    <property type="match status" value="1"/>
</dbReference>
<keyword evidence="2" id="KW-0560">Oxidoreductase</keyword>
<dbReference type="InterPro" id="IPR000674">
    <property type="entry name" value="Ald_Oxase/Xan_DH_a/b"/>
</dbReference>
<name>A0A543IYL4_9ACTN</name>
<gene>
    <name evidence="5" type="ORF">FHX40_2385</name>
</gene>
<dbReference type="SUPFAM" id="SSF56003">
    <property type="entry name" value="Molybdenum cofactor-binding domain"/>
    <property type="match status" value="1"/>
</dbReference>
<evidence type="ECO:0000313" key="5">
    <source>
        <dbReference type="EMBL" id="TQM75670.1"/>
    </source>
</evidence>
<dbReference type="AlphaFoldDB" id="A0A543IYL4"/>
<dbReference type="PANTHER" id="PTHR11908">
    <property type="entry name" value="XANTHINE DEHYDROGENASE"/>
    <property type="match status" value="1"/>
</dbReference>
<proteinExistence type="predicted"/>
<dbReference type="GO" id="GO:0005506">
    <property type="term" value="F:iron ion binding"/>
    <property type="evidence" value="ECO:0007669"/>
    <property type="project" value="InterPro"/>
</dbReference>
<dbReference type="Gene3D" id="3.90.1170.50">
    <property type="entry name" value="Aldehyde oxidase/xanthine dehydrogenase, a/b hammerhead"/>
    <property type="match status" value="1"/>
</dbReference>
<evidence type="ECO:0000256" key="1">
    <source>
        <dbReference type="ARBA" id="ARBA00022505"/>
    </source>
</evidence>
<reference evidence="5 6" key="1">
    <citation type="submission" date="2019-06" db="EMBL/GenBank/DDBJ databases">
        <title>Sequencing the genomes of 1000 actinobacteria strains.</title>
        <authorList>
            <person name="Klenk H.-P."/>
        </authorList>
    </citation>
    <scope>NUCLEOTIDE SEQUENCE [LARGE SCALE GENOMIC DNA]</scope>
    <source>
        <strain evidence="5 6">DSM 43186</strain>
    </source>
</reference>
<keyword evidence="6" id="KW-1185">Reference proteome</keyword>
<dbReference type="GO" id="GO:0016491">
    <property type="term" value="F:oxidoreductase activity"/>
    <property type="evidence" value="ECO:0007669"/>
    <property type="project" value="UniProtKB-KW"/>
</dbReference>
<dbReference type="Proteomes" id="UP000319213">
    <property type="component" value="Unassembled WGS sequence"/>
</dbReference>
<feature type="domain" description="Aldehyde oxidase/xanthine dehydrogenase a/b hammerhead" evidence="4">
    <location>
        <begin position="49"/>
        <end position="163"/>
    </location>
</feature>
<accession>A0A543IYL4</accession>
<dbReference type="EMBL" id="VFPQ01000001">
    <property type="protein sequence ID" value="TQM75670.1"/>
    <property type="molecule type" value="Genomic_DNA"/>
</dbReference>
<dbReference type="InterPro" id="IPR008274">
    <property type="entry name" value="AldOxase/xan_DH_MoCoBD1"/>
</dbReference>
<keyword evidence="1" id="KW-0500">Molybdenum</keyword>
<evidence type="ECO:0000256" key="2">
    <source>
        <dbReference type="ARBA" id="ARBA00023002"/>
    </source>
</evidence>
<dbReference type="RefSeq" id="WP_142259653.1">
    <property type="nucleotide sequence ID" value="NZ_BMPV01000001.1"/>
</dbReference>
<comment type="caution">
    <text evidence="5">The sequence shown here is derived from an EMBL/GenBank/DDBJ whole genome shotgun (WGS) entry which is preliminary data.</text>
</comment>
<dbReference type="Pfam" id="PF01315">
    <property type="entry name" value="Ald_Xan_dh_C"/>
    <property type="match status" value="1"/>
</dbReference>
<dbReference type="Pfam" id="PF02738">
    <property type="entry name" value="MoCoBD_1"/>
    <property type="match status" value="1"/>
</dbReference>
<dbReference type="Gene3D" id="3.30.365.10">
    <property type="entry name" value="Aldehyde oxidase/xanthine dehydrogenase, molybdopterin binding domain"/>
    <property type="match status" value="4"/>
</dbReference>
<sequence>MTTSAHGRAPVGPAPENWAGPTPDPLTVPGRARRIGEPMPRLEGLAKVTGRIRFAAEYAYPDMVYAALACSTIPKGRITALDVTEAGRAPGVVLVMTHENAPRLNPMPGFGTDPKAGGFDQLPVMQDDRVHWNGQPIAVVLAETQEQADHAATLVRATYAPEPAVTSWDRAVANGTAHASIYGGPGRHELGDAEAALRAAAVSVDEVYRTPYHNHAAIEPHAATVRWDGDELIVHDTTQMVVHSAWSLAKIFGIAEEQVHITAPYLGGGFGGKGLWWYQVLAAAASRLAGRPVRIALTRENVFRMVGSRAMTEQRVAIGATADGRFEAIIHTGASATSRSVDLAEPFILPTQCTYAARTFKLGVEVAYLDMMANTSMRAPGGAVGNFALECAIDELAVKLGMDPIELRIRNEPREEPLDGRPLSARNLVQAWRAGAERFGWDRRNPTPGAVRDGEWLVGMGCAAATHPYVRSPGAAARIILHRDGRAEVEVAAHDMGMGTATAQTQVIADRLGLEPHQVTFRFGDSRLPGLVMAGGSQQTAAVGAAVAAAHRELLARLLKLVGDGSPLTGLEPDQVGSLDGGLAALDDPSRHESYSDILDRAGRDLVVAEAVAPPPEEMTTLSMHSFGAMFAEVRVSSVTGEVRVTRFLGSMDCGRIVNPRTAASQFRGGIIMGLGLALTEELVLDPRTGRVVNASLADYHIPVHLDVPEIDLIWTDIPDPHAPMGARGIGEIGITGTGAAIANAVYNATGKRIRDLPITPEKLL</sequence>
<dbReference type="SMART" id="SM01008">
    <property type="entry name" value="Ald_Xan_dh_C"/>
    <property type="match status" value="1"/>
</dbReference>
<evidence type="ECO:0000256" key="3">
    <source>
        <dbReference type="SAM" id="MobiDB-lite"/>
    </source>
</evidence>
<evidence type="ECO:0000259" key="4">
    <source>
        <dbReference type="SMART" id="SM01008"/>
    </source>
</evidence>
<dbReference type="PANTHER" id="PTHR11908:SF132">
    <property type="entry name" value="ALDEHYDE OXIDASE 1-RELATED"/>
    <property type="match status" value="1"/>
</dbReference>
<evidence type="ECO:0000313" key="6">
    <source>
        <dbReference type="Proteomes" id="UP000319213"/>
    </source>
</evidence>
<dbReference type="InterPro" id="IPR016208">
    <property type="entry name" value="Ald_Oxase/xanthine_DH-like"/>
</dbReference>
<feature type="region of interest" description="Disordered" evidence="3">
    <location>
        <begin position="1"/>
        <end position="35"/>
    </location>
</feature>
<dbReference type="InterPro" id="IPR037165">
    <property type="entry name" value="AldOxase/xan_DH_Mopterin-bd_sf"/>
</dbReference>